<evidence type="ECO:0000313" key="3">
    <source>
        <dbReference type="WBParaSite" id="nRc.2.0.1.t20223-RA"/>
    </source>
</evidence>
<accession>A0A915J2X4</accession>
<dbReference type="AlphaFoldDB" id="A0A915J2X4"/>
<keyword evidence="2" id="KW-1185">Reference proteome</keyword>
<keyword evidence="1" id="KW-0732">Signal</keyword>
<reference evidence="3" key="1">
    <citation type="submission" date="2022-11" db="UniProtKB">
        <authorList>
            <consortium name="WormBaseParasite"/>
        </authorList>
    </citation>
    <scope>IDENTIFICATION</scope>
</reference>
<proteinExistence type="predicted"/>
<organism evidence="2 3">
    <name type="scientific">Romanomermis culicivorax</name>
    <name type="common">Nematode worm</name>
    <dbReference type="NCBI Taxonomy" id="13658"/>
    <lineage>
        <taxon>Eukaryota</taxon>
        <taxon>Metazoa</taxon>
        <taxon>Ecdysozoa</taxon>
        <taxon>Nematoda</taxon>
        <taxon>Enoplea</taxon>
        <taxon>Dorylaimia</taxon>
        <taxon>Mermithida</taxon>
        <taxon>Mermithoidea</taxon>
        <taxon>Mermithidae</taxon>
        <taxon>Romanomermis</taxon>
    </lineage>
</organism>
<dbReference type="WBParaSite" id="nRc.2.0.1.t20223-RA">
    <property type="protein sequence ID" value="nRc.2.0.1.t20223-RA"/>
    <property type="gene ID" value="nRc.2.0.1.g20223"/>
</dbReference>
<dbReference type="Proteomes" id="UP000887565">
    <property type="component" value="Unplaced"/>
</dbReference>
<sequence>MTTTAMAAAVSRAATVVSALTHLLALPLPPLKYATRVNVNSSTTPKTTGNVSVMVSCQPTENSSFVADPMRAVWSTDLAKNGRPPPRCGGSQWQCAAHSSCCHVTVNDKDRSPNTGGNCSIATGRQRLLRDIARHQR</sequence>
<evidence type="ECO:0000256" key="1">
    <source>
        <dbReference type="SAM" id="SignalP"/>
    </source>
</evidence>
<protein>
    <submittedName>
        <fullName evidence="3">Secreted protein</fullName>
    </submittedName>
</protein>
<feature type="signal peptide" evidence="1">
    <location>
        <begin position="1"/>
        <end position="19"/>
    </location>
</feature>
<name>A0A915J2X4_ROMCU</name>
<feature type="chain" id="PRO_5037571743" evidence="1">
    <location>
        <begin position="20"/>
        <end position="137"/>
    </location>
</feature>
<evidence type="ECO:0000313" key="2">
    <source>
        <dbReference type="Proteomes" id="UP000887565"/>
    </source>
</evidence>